<dbReference type="GO" id="GO:0051642">
    <property type="term" value="P:centrosome localization"/>
    <property type="evidence" value="ECO:0007669"/>
    <property type="project" value="TreeGrafter"/>
</dbReference>
<feature type="region of interest" description="Disordered" evidence="4">
    <location>
        <begin position="213"/>
        <end position="233"/>
    </location>
</feature>
<dbReference type="PANTHER" id="PTHR10921:SF1">
    <property type="entry name" value="NUCLEAR DISTRIBUTION PROTEIN NUDE HOMOLOG"/>
    <property type="match status" value="1"/>
</dbReference>
<feature type="compositionally biased region" description="Basic and acidic residues" evidence="4">
    <location>
        <begin position="41"/>
        <end position="62"/>
    </location>
</feature>
<dbReference type="AlphaFoldDB" id="A0A2P6NHE6"/>
<proteinExistence type="inferred from homology"/>
<keyword evidence="2 3" id="KW-0175">Coiled coil</keyword>
<feature type="compositionally biased region" description="Basic and acidic residues" evidence="4">
    <location>
        <begin position="71"/>
        <end position="87"/>
    </location>
</feature>
<sequence length="283" mass="32929">MEDNTPVFKSPTEEIQYWKSKYQQKVQEFNDLEESFNDFQDSSRELEKEMEKDLERSEKRLSEVTSQYHKLKAESDATMEKSRRNAEDSGTMIHHLQDELEILKRTHRESQRIQQKLEHDNDTLERREREHASSITDLTDKVNKLLEDNAWLQTELDETRLKYQEVSQRTKEELKDLQMELDMKDRAREEKMRGAGLVTPDGQMVGSLQRSNSTLPLPSTPMGKSDLFPPSKSATTKNSLIMVNEMVQLVKDMESRLNAMKVEGPRTPRGYGSDSAMSTPIRV</sequence>
<organism evidence="5 6">
    <name type="scientific">Planoprotostelium fungivorum</name>
    <dbReference type="NCBI Taxonomy" id="1890364"/>
    <lineage>
        <taxon>Eukaryota</taxon>
        <taxon>Amoebozoa</taxon>
        <taxon>Evosea</taxon>
        <taxon>Variosea</taxon>
        <taxon>Cavosteliida</taxon>
        <taxon>Cavosteliaceae</taxon>
        <taxon>Planoprotostelium</taxon>
    </lineage>
</organism>
<evidence type="ECO:0000256" key="1">
    <source>
        <dbReference type="ARBA" id="ARBA00007429"/>
    </source>
</evidence>
<dbReference type="GO" id="GO:0000776">
    <property type="term" value="C:kinetochore"/>
    <property type="evidence" value="ECO:0007669"/>
    <property type="project" value="TreeGrafter"/>
</dbReference>
<dbReference type="GO" id="GO:0008017">
    <property type="term" value="F:microtubule binding"/>
    <property type="evidence" value="ECO:0007669"/>
    <property type="project" value="InterPro"/>
</dbReference>
<keyword evidence="6" id="KW-1185">Reference proteome</keyword>
<dbReference type="GO" id="GO:0000132">
    <property type="term" value="P:establishment of mitotic spindle orientation"/>
    <property type="evidence" value="ECO:0007669"/>
    <property type="project" value="TreeGrafter"/>
</dbReference>
<dbReference type="InterPro" id="IPR033494">
    <property type="entry name" value="NUDE"/>
</dbReference>
<reference evidence="5 6" key="1">
    <citation type="journal article" date="2018" name="Genome Biol. Evol.">
        <title>Multiple Roots of Fruiting Body Formation in Amoebozoa.</title>
        <authorList>
            <person name="Hillmann F."/>
            <person name="Forbes G."/>
            <person name="Novohradska S."/>
            <person name="Ferling I."/>
            <person name="Riege K."/>
            <person name="Groth M."/>
            <person name="Westermann M."/>
            <person name="Marz M."/>
            <person name="Spaller T."/>
            <person name="Winckler T."/>
            <person name="Schaap P."/>
            <person name="Glockner G."/>
        </authorList>
    </citation>
    <scope>NUCLEOTIDE SEQUENCE [LARGE SCALE GENOMIC DNA]</scope>
    <source>
        <strain evidence="5 6">Jena</strain>
    </source>
</reference>
<dbReference type="STRING" id="1890364.A0A2P6NHE6"/>
<dbReference type="PANTHER" id="PTHR10921">
    <property type="entry name" value="NUCLEAR DISTRIBUTION PROTEIN NUDE HOMOLOG 1"/>
    <property type="match status" value="1"/>
</dbReference>
<dbReference type="OrthoDB" id="5877028at2759"/>
<evidence type="ECO:0000313" key="6">
    <source>
        <dbReference type="Proteomes" id="UP000241769"/>
    </source>
</evidence>
<dbReference type="FunCoup" id="A0A2P6NHE6">
    <property type="interactions" value="17"/>
</dbReference>
<gene>
    <name evidence="5" type="ORF">PROFUN_09392</name>
</gene>
<feature type="region of interest" description="Disordered" evidence="4">
    <location>
        <begin position="36"/>
        <end position="91"/>
    </location>
</feature>
<evidence type="ECO:0000256" key="4">
    <source>
        <dbReference type="SAM" id="MobiDB-lite"/>
    </source>
</evidence>
<dbReference type="GO" id="GO:0007100">
    <property type="term" value="P:mitotic centrosome separation"/>
    <property type="evidence" value="ECO:0007669"/>
    <property type="project" value="TreeGrafter"/>
</dbReference>
<accession>A0A2P6NHE6</accession>
<dbReference type="GO" id="GO:0007059">
    <property type="term" value="P:chromosome segregation"/>
    <property type="evidence" value="ECO:0007669"/>
    <property type="project" value="TreeGrafter"/>
</dbReference>
<dbReference type="Gene3D" id="6.10.250.1080">
    <property type="match status" value="1"/>
</dbReference>
<dbReference type="GO" id="GO:0005871">
    <property type="term" value="C:kinesin complex"/>
    <property type="evidence" value="ECO:0007669"/>
    <property type="project" value="TreeGrafter"/>
</dbReference>
<protein>
    <submittedName>
        <fullName evidence="5">Lis-interacting protein</fullName>
    </submittedName>
</protein>
<comment type="caution">
    <text evidence="5">The sequence shown here is derived from an EMBL/GenBank/DDBJ whole genome shotgun (WGS) entry which is preliminary data.</text>
</comment>
<evidence type="ECO:0000313" key="5">
    <source>
        <dbReference type="EMBL" id="PRP83364.1"/>
    </source>
</evidence>
<dbReference type="GO" id="GO:0047496">
    <property type="term" value="P:vesicle transport along microtubule"/>
    <property type="evidence" value="ECO:0007669"/>
    <property type="project" value="TreeGrafter"/>
</dbReference>
<dbReference type="Proteomes" id="UP000241769">
    <property type="component" value="Unassembled WGS sequence"/>
</dbReference>
<feature type="region of interest" description="Disordered" evidence="4">
    <location>
        <begin position="114"/>
        <end position="133"/>
    </location>
</feature>
<comment type="similarity">
    <text evidence="1">Belongs to the nudE family.</text>
</comment>
<feature type="coiled-coil region" evidence="3">
    <location>
        <begin position="160"/>
        <end position="187"/>
    </location>
</feature>
<dbReference type="EMBL" id="MDYQ01000083">
    <property type="protein sequence ID" value="PRP83364.1"/>
    <property type="molecule type" value="Genomic_DNA"/>
</dbReference>
<evidence type="ECO:0000256" key="3">
    <source>
        <dbReference type="SAM" id="Coils"/>
    </source>
</evidence>
<dbReference type="GO" id="GO:0005813">
    <property type="term" value="C:centrosome"/>
    <property type="evidence" value="ECO:0007669"/>
    <property type="project" value="TreeGrafter"/>
</dbReference>
<dbReference type="InParanoid" id="A0A2P6NHE6"/>
<feature type="region of interest" description="Disordered" evidence="4">
    <location>
        <begin position="263"/>
        <end position="283"/>
    </location>
</feature>
<evidence type="ECO:0000256" key="2">
    <source>
        <dbReference type="ARBA" id="ARBA00023054"/>
    </source>
</evidence>
<dbReference type="GO" id="GO:0007020">
    <property type="term" value="P:microtubule nucleation"/>
    <property type="evidence" value="ECO:0007669"/>
    <property type="project" value="TreeGrafter"/>
</dbReference>
<name>A0A2P6NHE6_9EUKA</name>